<reference evidence="12" key="1">
    <citation type="journal article" date="2021" name="Genome Biol. Evol.">
        <title>The assembled and annotated genome of the fairy-ring fungus Marasmius oreades.</title>
        <authorList>
            <person name="Hiltunen M."/>
            <person name="Ament-Velasquez S.L."/>
            <person name="Johannesson H."/>
        </authorList>
    </citation>
    <scope>NUCLEOTIDE SEQUENCE</scope>
    <source>
        <strain evidence="12">03SP1</strain>
    </source>
</reference>
<evidence type="ECO:0000256" key="2">
    <source>
        <dbReference type="ARBA" id="ARBA00007357"/>
    </source>
</evidence>
<comment type="caution">
    <text evidence="12">The sequence shown here is derived from an EMBL/GenBank/DDBJ whole genome shotgun (WGS) entry which is preliminary data.</text>
</comment>
<evidence type="ECO:0000256" key="5">
    <source>
        <dbReference type="ARBA" id="ARBA00022801"/>
    </source>
</evidence>
<dbReference type="PANTHER" id="PTHR11733:SF167">
    <property type="entry name" value="FI17812P1-RELATED"/>
    <property type="match status" value="1"/>
</dbReference>
<evidence type="ECO:0000256" key="7">
    <source>
        <dbReference type="ARBA" id="ARBA00023049"/>
    </source>
</evidence>
<gene>
    <name evidence="12" type="ORF">E1B28_002573</name>
</gene>
<dbReference type="InterPro" id="IPR042089">
    <property type="entry name" value="Peptidase_M13_dom_2"/>
</dbReference>
<accession>A0A9P7RNY1</accession>
<evidence type="ECO:0000256" key="3">
    <source>
        <dbReference type="ARBA" id="ARBA00022670"/>
    </source>
</evidence>
<keyword evidence="5" id="KW-0378">Hydrolase</keyword>
<evidence type="ECO:0000313" key="12">
    <source>
        <dbReference type="EMBL" id="KAG7086631.1"/>
    </source>
</evidence>
<dbReference type="Proteomes" id="UP001049176">
    <property type="component" value="Chromosome 10"/>
</dbReference>
<evidence type="ECO:0008006" key="14">
    <source>
        <dbReference type="Google" id="ProtNLM"/>
    </source>
</evidence>
<dbReference type="PROSITE" id="PS51885">
    <property type="entry name" value="NEPRILYSIN"/>
    <property type="match status" value="1"/>
</dbReference>
<feature type="domain" description="Peptidase M13 N-terminal" evidence="11">
    <location>
        <begin position="156"/>
        <end position="605"/>
    </location>
</feature>
<dbReference type="GeneID" id="66071649"/>
<dbReference type="InterPro" id="IPR000718">
    <property type="entry name" value="Peptidase_M13"/>
</dbReference>
<keyword evidence="9" id="KW-0812">Transmembrane</keyword>
<evidence type="ECO:0000256" key="6">
    <source>
        <dbReference type="ARBA" id="ARBA00022833"/>
    </source>
</evidence>
<evidence type="ECO:0000259" key="11">
    <source>
        <dbReference type="Pfam" id="PF05649"/>
    </source>
</evidence>
<dbReference type="CDD" id="cd08662">
    <property type="entry name" value="M13"/>
    <property type="match status" value="1"/>
</dbReference>
<dbReference type="Pfam" id="PF05649">
    <property type="entry name" value="Peptidase_M13_N"/>
    <property type="match status" value="1"/>
</dbReference>
<dbReference type="GO" id="GO:0016485">
    <property type="term" value="P:protein processing"/>
    <property type="evidence" value="ECO:0007669"/>
    <property type="project" value="TreeGrafter"/>
</dbReference>
<evidence type="ECO:0000256" key="4">
    <source>
        <dbReference type="ARBA" id="ARBA00022723"/>
    </source>
</evidence>
<dbReference type="PANTHER" id="PTHR11733">
    <property type="entry name" value="ZINC METALLOPROTEASE FAMILY M13 NEPRILYSIN-RELATED"/>
    <property type="match status" value="1"/>
</dbReference>
<dbReference type="Gene3D" id="3.40.390.10">
    <property type="entry name" value="Collagenase (Catalytic Domain)"/>
    <property type="match status" value="2"/>
</dbReference>
<comment type="similarity">
    <text evidence="2">Belongs to the peptidase M13 family.</text>
</comment>
<dbReference type="Pfam" id="PF01431">
    <property type="entry name" value="Peptidase_M13"/>
    <property type="match status" value="1"/>
</dbReference>
<dbReference type="SUPFAM" id="SSF55486">
    <property type="entry name" value="Metalloproteases ('zincins'), catalytic domain"/>
    <property type="match status" value="1"/>
</dbReference>
<evidence type="ECO:0000259" key="10">
    <source>
        <dbReference type="Pfam" id="PF01431"/>
    </source>
</evidence>
<comment type="cofactor">
    <cofactor evidence="1">
        <name>Zn(2+)</name>
        <dbReference type="ChEBI" id="CHEBI:29105"/>
    </cofactor>
</comment>
<organism evidence="12 13">
    <name type="scientific">Marasmius oreades</name>
    <name type="common">fairy-ring Marasmius</name>
    <dbReference type="NCBI Taxonomy" id="181124"/>
    <lineage>
        <taxon>Eukaryota</taxon>
        <taxon>Fungi</taxon>
        <taxon>Dikarya</taxon>
        <taxon>Basidiomycota</taxon>
        <taxon>Agaricomycotina</taxon>
        <taxon>Agaricomycetes</taxon>
        <taxon>Agaricomycetidae</taxon>
        <taxon>Agaricales</taxon>
        <taxon>Marasmiineae</taxon>
        <taxon>Marasmiaceae</taxon>
        <taxon>Marasmius</taxon>
    </lineage>
</organism>
<name>A0A9P7RNY1_9AGAR</name>
<evidence type="ECO:0000256" key="1">
    <source>
        <dbReference type="ARBA" id="ARBA00001947"/>
    </source>
</evidence>
<dbReference type="AlphaFoldDB" id="A0A9P7RNY1"/>
<evidence type="ECO:0000313" key="13">
    <source>
        <dbReference type="Proteomes" id="UP001049176"/>
    </source>
</evidence>
<dbReference type="InterPro" id="IPR008753">
    <property type="entry name" value="Peptidase_M13_N"/>
</dbReference>
<keyword evidence="3" id="KW-0645">Protease</keyword>
<protein>
    <recommendedName>
        <fullName evidence="14">Endothelin-converting enzyme 1</fullName>
    </recommendedName>
</protein>
<feature type="domain" description="Peptidase M13 C-terminal" evidence="10">
    <location>
        <begin position="666"/>
        <end position="767"/>
    </location>
</feature>
<keyword evidence="13" id="KW-1185">Reference proteome</keyword>
<feature type="transmembrane region" description="Helical" evidence="9">
    <location>
        <begin position="53"/>
        <end position="75"/>
    </location>
</feature>
<dbReference type="GO" id="GO:0046872">
    <property type="term" value="F:metal ion binding"/>
    <property type="evidence" value="ECO:0007669"/>
    <property type="project" value="UniProtKB-KW"/>
</dbReference>
<feature type="compositionally biased region" description="Polar residues" evidence="8">
    <location>
        <begin position="350"/>
        <end position="362"/>
    </location>
</feature>
<keyword evidence="6" id="KW-0862">Zinc</keyword>
<keyword evidence="4" id="KW-0479">Metal-binding</keyword>
<dbReference type="PRINTS" id="PR00786">
    <property type="entry name" value="NEPRILYSIN"/>
</dbReference>
<dbReference type="InterPro" id="IPR024079">
    <property type="entry name" value="MetalloPept_cat_dom_sf"/>
</dbReference>
<evidence type="ECO:0000256" key="8">
    <source>
        <dbReference type="SAM" id="MobiDB-lite"/>
    </source>
</evidence>
<dbReference type="OrthoDB" id="6475849at2759"/>
<dbReference type="KEGG" id="more:E1B28_002573"/>
<dbReference type="GO" id="GO:0005886">
    <property type="term" value="C:plasma membrane"/>
    <property type="evidence" value="ECO:0007669"/>
    <property type="project" value="TreeGrafter"/>
</dbReference>
<keyword evidence="7" id="KW-0482">Metalloprotease</keyword>
<dbReference type="Gene3D" id="1.10.1380.10">
    <property type="entry name" value="Neutral endopeptidase , domain2"/>
    <property type="match status" value="2"/>
</dbReference>
<dbReference type="GO" id="GO:0004222">
    <property type="term" value="F:metalloendopeptidase activity"/>
    <property type="evidence" value="ECO:0007669"/>
    <property type="project" value="InterPro"/>
</dbReference>
<keyword evidence="9" id="KW-0472">Membrane</keyword>
<evidence type="ECO:0000256" key="9">
    <source>
        <dbReference type="SAM" id="Phobius"/>
    </source>
</evidence>
<proteinExistence type="inferred from homology"/>
<keyword evidence="9" id="KW-1133">Transmembrane helix</keyword>
<dbReference type="RefSeq" id="XP_043003102.1">
    <property type="nucleotide sequence ID" value="XM_043159499.1"/>
</dbReference>
<dbReference type="InterPro" id="IPR018497">
    <property type="entry name" value="Peptidase_M13_C"/>
</dbReference>
<feature type="region of interest" description="Disordered" evidence="8">
    <location>
        <begin position="339"/>
        <end position="395"/>
    </location>
</feature>
<feature type="region of interest" description="Disordered" evidence="8">
    <location>
        <begin position="1"/>
        <end position="34"/>
    </location>
</feature>
<dbReference type="EMBL" id="CM032190">
    <property type="protein sequence ID" value="KAG7086631.1"/>
    <property type="molecule type" value="Genomic_DNA"/>
</dbReference>
<sequence>MADRYPRSSTDQEIAPLLQDPDIEEQNTEPETPTLSERLNAVAQEPLTPLTKILLVLVLVLLVLSSVFIGLFAGLQHKLNVERGRHGQPVPPSPPITATLTQTKTATSAITTTQTNTQTVAPPTPTKIPEEPVCISSDCIILSASILSSLDTSQDPCENFYEYVNGGWLKAHPLPADKGSFGNFEQLAQDNGHVIQAILESSGEPSLQSSSHDKEVLQKLRGLYNSCLKEERLDEIGQEPLLEFLRTLKDLYRRKKTEVSSKEQKRDGLTEAIAYLHSRRIGALFAFEIEGDVGVDPNHMVLWFNQPELGLPSKEYYEDNDIRKVYQEVLEKLLLAVDEDGDDGDESSSPSTKPKLSASLVQQAGGDSWPPWPWPPWGGSGDDDDGPKKPVNRTKRAGKLAKGVLDFETRIARASLDLEILQGDPIATYNPAPISSLKEALPQIDFNDYFSTFAPRTYPERVILTSPEFAGLLSDILNDTSSNVIEAYLIAQAALSLSPHLGMNTDAWKAQRTLAESLSGIKKGAVGDRAEYCVRQVEETLGFAAGRYFVNETFAGESKQKGTKVINDIVRAFEKSLKKVDWMDEKSAKAAAEKAEAIRVKVGYPLSPDTTDARSIAFYYRLVKIDDDKFFGNMISSFMSEEIKKWLQLGRARDPESWEMYPSMVNAYFNPPANEIVFPAGILQPPFFDKDWPSYLSYGAFGHVASHELTHAFDSAGRLYNQAGKLEQWWTNSTSEGFQKKQNCIVKQYSEYSIDDGKGGKVHVNGNL</sequence>